<dbReference type="GO" id="GO:0016042">
    <property type="term" value="P:lipid catabolic process"/>
    <property type="evidence" value="ECO:0007669"/>
    <property type="project" value="UniProtKB-UniRule"/>
</dbReference>
<evidence type="ECO:0000259" key="2">
    <source>
        <dbReference type="Pfam" id="PF12146"/>
    </source>
</evidence>
<dbReference type="PIRSF" id="PIRSF029171">
    <property type="entry name" value="Esterase_LipA"/>
    <property type="match status" value="1"/>
</dbReference>
<keyword evidence="4" id="KW-1185">Reference proteome</keyword>
<dbReference type="Gene3D" id="3.40.50.1820">
    <property type="entry name" value="alpha/beta hydrolase"/>
    <property type="match status" value="2"/>
</dbReference>
<comment type="similarity">
    <text evidence="1">Belongs to the AB hydrolase superfamily. Lipase family.</text>
</comment>
<gene>
    <name evidence="3" type="ORF">VHEMI06226</name>
</gene>
<dbReference type="AlphaFoldDB" id="A0A0A1TIW6"/>
<feature type="signal peptide" evidence="1">
    <location>
        <begin position="1"/>
        <end position="17"/>
    </location>
</feature>
<dbReference type="EMBL" id="CDHN01000003">
    <property type="protein sequence ID" value="CEJ90438.1"/>
    <property type="molecule type" value="Genomic_DNA"/>
</dbReference>
<dbReference type="Proteomes" id="UP000039046">
    <property type="component" value="Unassembled WGS sequence"/>
</dbReference>
<evidence type="ECO:0000313" key="4">
    <source>
        <dbReference type="Proteomes" id="UP000039046"/>
    </source>
</evidence>
<organism evidence="3 4">
    <name type="scientific">[Torrubiella] hemipterigena</name>
    <dbReference type="NCBI Taxonomy" id="1531966"/>
    <lineage>
        <taxon>Eukaryota</taxon>
        <taxon>Fungi</taxon>
        <taxon>Dikarya</taxon>
        <taxon>Ascomycota</taxon>
        <taxon>Pezizomycotina</taxon>
        <taxon>Sordariomycetes</taxon>
        <taxon>Hypocreomycetidae</taxon>
        <taxon>Hypocreales</taxon>
        <taxon>Clavicipitaceae</taxon>
        <taxon>Clavicipitaceae incertae sedis</taxon>
        <taxon>'Torrubiella' clade</taxon>
    </lineage>
</organism>
<dbReference type="InterPro" id="IPR022742">
    <property type="entry name" value="Hydrolase_4"/>
</dbReference>
<dbReference type="PANTHER" id="PTHR34853">
    <property type="match status" value="1"/>
</dbReference>
<dbReference type="HOGENOM" id="CLU_029538_1_0_1"/>
<dbReference type="Pfam" id="PF12146">
    <property type="entry name" value="Hydrolase_4"/>
    <property type="match status" value="1"/>
</dbReference>
<keyword evidence="1" id="KW-0732">Signal</keyword>
<dbReference type="InterPro" id="IPR029058">
    <property type="entry name" value="AB_hydrolase_fold"/>
</dbReference>
<proteinExistence type="inferred from homology"/>
<dbReference type="SUPFAM" id="SSF53474">
    <property type="entry name" value="alpha/beta-Hydrolases"/>
    <property type="match status" value="1"/>
</dbReference>
<dbReference type="InterPro" id="IPR005152">
    <property type="entry name" value="Lipase_secreted"/>
</dbReference>
<dbReference type="GO" id="GO:0004806">
    <property type="term" value="F:triacylglycerol lipase activity"/>
    <property type="evidence" value="ECO:0007669"/>
    <property type="project" value="UniProtKB-UniRule"/>
</dbReference>
<dbReference type="STRING" id="1531966.A0A0A1TIW6"/>
<sequence>MFAQILLNLALALWASATPGSNYNVSSEFALAHGCGPKCQSNIAAADIEDLATFGPDFDFGFYETAANFTTSKAGDLLKLKPLDPQPLQIRSGTTIFRIQYTSKDLDGSLVPVTGFIALPYTPASHLDLHGRYPLVAFAHGTSGIYRGCAPSNGPGLYDYDSWQLLVERGYAVIATDYAGLGNNYTSHKYISLTSQAADTYYSVMAARQALDIFTKQWVAVGHSQGGGAVWKLSESDLIKHDKHFLGSVAIAPATRVWDMFLQILQKKGSFLGYISYHAKAMQRYMPSYNLTILGEPLLQRMTISDTAQLCFSGLMGLSSDLLAEEMVSWDGIRRDAPLYLEWQDKMAPAVNGTRSSHPLLVVQGLNDTSVLPEVTRTVYEMARKAGSGISLSEYPGMEHSPVIAAAAAEWLAWVDARFKNEPLKHQGAKVQHPYNLALVKAPSEGF</sequence>
<protein>
    <recommendedName>
        <fullName evidence="2">Serine aminopeptidase S33 domain-containing protein</fullName>
    </recommendedName>
</protein>
<reference evidence="3 4" key="1">
    <citation type="journal article" date="2015" name="Genome Announc.">
        <title>Draft Genome Sequence and Gene Annotation of the Entomopathogenic Fungus Verticillium hemipterigenum.</title>
        <authorList>
            <person name="Horn F."/>
            <person name="Habel A."/>
            <person name="Scharf D.H."/>
            <person name="Dworschak J."/>
            <person name="Brakhage A.A."/>
            <person name="Guthke R."/>
            <person name="Hertweck C."/>
            <person name="Linde J."/>
        </authorList>
    </citation>
    <scope>NUCLEOTIDE SEQUENCE [LARGE SCALE GENOMIC DNA]</scope>
</reference>
<accession>A0A0A1TIW6</accession>
<feature type="domain" description="Serine aminopeptidase S33" evidence="2">
    <location>
        <begin position="164"/>
        <end position="401"/>
    </location>
</feature>
<evidence type="ECO:0000256" key="1">
    <source>
        <dbReference type="PIRNR" id="PIRNR029171"/>
    </source>
</evidence>
<dbReference type="OrthoDB" id="5382058at2759"/>
<feature type="chain" id="PRO_5013434411" description="Serine aminopeptidase S33 domain-containing protein" evidence="1">
    <location>
        <begin position="18"/>
        <end position="447"/>
    </location>
</feature>
<name>A0A0A1TIW6_9HYPO</name>
<evidence type="ECO:0000313" key="3">
    <source>
        <dbReference type="EMBL" id="CEJ90438.1"/>
    </source>
</evidence>
<dbReference type="PANTHER" id="PTHR34853:SF1">
    <property type="entry name" value="LIPASE 5"/>
    <property type="match status" value="1"/>
</dbReference>